<keyword evidence="1" id="KW-0863">Zinc-finger</keyword>
<dbReference type="Proteomes" id="UP000601435">
    <property type="component" value="Unassembled WGS sequence"/>
</dbReference>
<sequence>MTSHQEGRLKAIVASFPPPNEGFEGPSSMPGPVLVHQPAASWGSLGHPGLCHRPCVYLLKGSVCRQGVSCQFCHHGQHSPIPKLDQEQRARVQSLSEEDLVSLLIPHIREQGRAAGLLEQVEDFICMLDKKFFPDREHNNDNIRMIPRKELYRLKKKLRGMNLTALVTLLPGEGLSKSFQELRLSAAG</sequence>
<name>A0A812ZX48_9DINO</name>
<keyword evidence="1" id="KW-0479">Metal-binding</keyword>
<gene>
    <name evidence="3" type="ORF">SNEC2469_LOCUS25580</name>
</gene>
<feature type="non-terminal residue" evidence="3">
    <location>
        <position position="1"/>
    </location>
</feature>
<organism evidence="3 4">
    <name type="scientific">Symbiodinium necroappetens</name>
    <dbReference type="NCBI Taxonomy" id="1628268"/>
    <lineage>
        <taxon>Eukaryota</taxon>
        <taxon>Sar</taxon>
        <taxon>Alveolata</taxon>
        <taxon>Dinophyceae</taxon>
        <taxon>Suessiales</taxon>
        <taxon>Symbiodiniaceae</taxon>
        <taxon>Symbiodinium</taxon>
    </lineage>
</organism>
<comment type="caution">
    <text evidence="3">The sequence shown here is derived from an EMBL/GenBank/DDBJ whole genome shotgun (WGS) entry which is preliminary data.</text>
</comment>
<feature type="domain" description="C3H1-type" evidence="2">
    <location>
        <begin position="54"/>
        <end position="78"/>
    </location>
</feature>
<dbReference type="AlphaFoldDB" id="A0A812ZX48"/>
<keyword evidence="4" id="KW-1185">Reference proteome</keyword>
<dbReference type="InterPro" id="IPR000571">
    <property type="entry name" value="Znf_CCCH"/>
</dbReference>
<proteinExistence type="predicted"/>
<evidence type="ECO:0000256" key="1">
    <source>
        <dbReference type="PROSITE-ProRule" id="PRU00723"/>
    </source>
</evidence>
<dbReference type="GO" id="GO:0008270">
    <property type="term" value="F:zinc ion binding"/>
    <property type="evidence" value="ECO:0007669"/>
    <property type="project" value="UniProtKB-KW"/>
</dbReference>
<feature type="zinc finger region" description="C3H1-type" evidence="1">
    <location>
        <begin position="54"/>
        <end position="78"/>
    </location>
</feature>
<evidence type="ECO:0000313" key="3">
    <source>
        <dbReference type="EMBL" id="CAE7841996.1"/>
    </source>
</evidence>
<protein>
    <recommendedName>
        <fullName evidence="2">C3H1-type domain-containing protein</fullName>
    </recommendedName>
</protein>
<dbReference type="OrthoDB" id="406830at2759"/>
<reference evidence="3" key="1">
    <citation type="submission" date="2021-02" db="EMBL/GenBank/DDBJ databases">
        <authorList>
            <person name="Dougan E. K."/>
            <person name="Rhodes N."/>
            <person name="Thang M."/>
            <person name="Chan C."/>
        </authorList>
    </citation>
    <scope>NUCLEOTIDE SEQUENCE</scope>
</reference>
<accession>A0A812ZX48</accession>
<evidence type="ECO:0000259" key="2">
    <source>
        <dbReference type="PROSITE" id="PS50103"/>
    </source>
</evidence>
<dbReference type="PROSITE" id="PS50103">
    <property type="entry name" value="ZF_C3H1"/>
    <property type="match status" value="1"/>
</dbReference>
<dbReference type="EMBL" id="CAJNJA010050627">
    <property type="protein sequence ID" value="CAE7841996.1"/>
    <property type="molecule type" value="Genomic_DNA"/>
</dbReference>
<evidence type="ECO:0000313" key="4">
    <source>
        <dbReference type="Proteomes" id="UP000601435"/>
    </source>
</evidence>
<keyword evidence="1" id="KW-0862">Zinc</keyword>